<dbReference type="STRING" id="351605.Gura_1098"/>
<dbReference type="RefSeq" id="WP_011938026.1">
    <property type="nucleotide sequence ID" value="NC_009483.1"/>
</dbReference>
<dbReference type="HOGENOM" id="CLU_180762_0_0_7"/>
<dbReference type="InterPro" id="IPR007838">
    <property type="entry name" value="Cell_div_ZapA-like"/>
</dbReference>
<dbReference type="InterPro" id="IPR053712">
    <property type="entry name" value="Bac_CellDiv_Activator"/>
</dbReference>
<dbReference type="EMBL" id="CP000698">
    <property type="protein sequence ID" value="ABQ25304.1"/>
    <property type="molecule type" value="Genomic_DNA"/>
</dbReference>
<reference evidence="1 2" key="1">
    <citation type="submission" date="2007-05" db="EMBL/GenBank/DDBJ databases">
        <title>Complete sequence of Geobacter uraniireducens Rf4.</title>
        <authorList>
            <consortium name="US DOE Joint Genome Institute"/>
            <person name="Copeland A."/>
            <person name="Lucas S."/>
            <person name="Lapidus A."/>
            <person name="Barry K."/>
            <person name="Detter J.C."/>
            <person name="Glavina del Rio T."/>
            <person name="Hammon N."/>
            <person name="Israni S."/>
            <person name="Dalin E."/>
            <person name="Tice H."/>
            <person name="Pitluck S."/>
            <person name="Chertkov O."/>
            <person name="Brettin T."/>
            <person name="Bruce D."/>
            <person name="Han C."/>
            <person name="Schmutz J."/>
            <person name="Larimer F."/>
            <person name="Land M."/>
            <person name="Hauser L."/>
            <person name="Kyrpides N."/>
            <person name="Mikhailova N."/>
            <person name="Shelobolina E."/>
            <person name="Aklujkar M."/>
            <person name="Lovley D."/>
            <person name="Richardson P."/>
        </authorList>
    </citation>
    <scope>NUCLEOTIDE SEQUENCE [LARGE SCALE GENOMIC DNA]</scope>
    <source>
        <strain evidence="1 2">Rf4</strain>
    </source>
</reference>
<organism evidence="1 2">
    <name type="scientific">Geotalea uraniireducens (strain Rf4)</name>
    <name type="common">Geobacter uraniireducens</name>
    <dbReference type="NCBI Taxonomy" id="351605"/>
    <lineage>
        <taxon>Bacteria</taxon>
        <taxon>Pseudomonadati</taxon>
        <taxon>Thermodesulfobacteriota</taxon>
        <taxon>Desulfuromonadia</taxon>
        <taxon>Geobacterales</taxon>
        <taxon>Geobacteraceae</taxon>
        <taxon>Geotalea</taxon>
    </lineage>
</organism>
<protein>
    <submittedName>
        <fullName evidence="1">Cell division protein ZapA</fullName>
    </submittedName>
</protein>
<accession>A5GAV2</accession>
<evidence type="ECO:0000313" key="2">
    <source>
        <dbReference type="Proteomes" id="UP000006695"/>
    </source>
</evidence>
<name>A5GAV2_GEOUR</name>
<sequence length="93" mass="10392">MNTLHRIKVLGRDLQVRSTADSETVRNVELFVNEKLAEVADSVKMGDTQVVAILALMNIAEEYLTLVKAAEASSMSSCDRIQRLIKRIDTDIE</sequence>
<proteinExistence type="predicted"/>
<dbReference type="OrthoDB" id="5397486at2"/>
<dbReference type="Gene3D" id="6.10.250.790">
    <property type="match status" value="1"/>
</dbReference>
<keyword evidence="1" id="KW-0132">Cell division</keyword>
<dbReference type="GO" id="GO:0051301">
    <property type="term" value="P:cell division"/>
    <property type="evidence" value="ECO:0007669"/>
    <property type="project" value="UniProtKB-KW"/>
</dbReference>
<dbReference type="KEGG" id="gur:Gura_1098"/>
<dbReference type="AlphaFoldDB" id="A5GAV2"/>
<keyword evidence="2" id="KW-1185">Reference proteome</keyword>
<dbReference type="InterPro" id="IPR036192">
    <property type="entry name" value="Cell_div_ZapA-like_sf"/>
</dbReference>
<keyword evidence="1" id="KW-0131">Cell cycle</keyword>
<dbReference type="Pfam" id="PF05164">
    <property type="entry name" value="ZapA"/>
    <property type="match status" value="1"/>
</dbReference>
<gene>
    <name evidence="1" type="ordered locus">Gura_1098</name>
</gene>
<dbReference type="SUPFAM" id="SSF102829">
    <property type="entry name" value="Cell division protein ZapA-like"/>
    <property type="match status" value="1"/>
</dbReference>
<dbReference type="Proteomes" id="UP000006695">
    <property type="component" value="Chromosome"/>
</dbReference>
<evidence type="ECO:0000313" key="1">
    <source>
        <dbReference type="EMBL" id="ABQ25304.1"/>
    </source>
</evidence>